<dbReference type="InterPro" id="IPR038637">
    <property type="entry name" value="NPCBM_sf"/>
</dbReference>
<accession>A0A1C6UFL6</accession>
<feature type="region of interest" description="Disordered" evidence="1">
    <location>
        <begin position="51"/>
        <end position="79"/>
    </location>
</feature>
<dbReference type="Pfam" id="PF08305">
    <property type="entry name" value="NPCBM"/>
    <property type="match status" value="1"/>
</dbReference>
<dbReference type="InterPro" id="IPR013222">
    <property type="entry name" value="Glyco_hyd_98_carb-bd"/>
</dbReference>
<name>A0A1C6UFL6_9ACTN</name>
<dbReference type="SUPFAM" id="SSF49785">
    <property type="entry name" value="Galactose-binding domain-like"/>
    <property type="match status" value="1"/>
</dbReference>
<evidence type="ECO:0000256" key="1">
    <source>
        <dbReference type="SAM" id="MobiDB-lite"/>
    </source>
</evidence>
<evidence type="ECO:0000313" key="5">
    <source>
        <dbReference type="Proteomes" id="UP000199001"/>
    </source>
</evidence>
<dbReference type="EMBL" id="FMHZ01000002">
    <property type="protein sequence ID" value="SCL52754.1"/>
    <property type="molecule type" value="Genomic_DNA"/>
</dbReference>
<evidence type="ECO:0000259" key="3">
    <source>
        <dbReference type="Pfam" id="PF08305"/>
    </source>
</evidence>
<gene>
    <name evidence="4" type="ORF">GA0070606_2009</name>
</gene>
<proteinExistence type="predicted"/>
<dbReference type="AlphaFoldDB" id="A0A1C6UFL6"/>
<reference evidence="5" key="1">
    <citation type="submission" date="2016-06" db="EMBL/GenBank/DDBJ databases">
        <authorList>
            <person name="Varghese N."/>
            <person name="Submissions Spin"/>
        </authorList>
    </citation>
    <scope>NUCLEOTIDE SEQUENCE [LARGE SCALE GENOMIC DNA]</scope>
    <source>
        <strain evidence="5">DSM 43903</strain>
    </source>
</reference>
<organism evidence="4 5">
    <name type="scientific">Micromonospora citrea</name>
    <dbReference type="NCBI Taxonomy" id="47855"/>
    <lineage>
        <taxon>Bacteria</taxon>
        <taxon>Bacillati</taxon>
        <taxon>Actinomycetota</taxon>
        <taxon>Actinomycetes</taxon>
        <taxon>Micromonosporales</taxon>
        <taxon>Micromonosporaceae</taxon>
        <taxon>Micromonospora</taxon>
    </lineage>
</organism>
<dbReference type="InterPro" id="IPR008979">
    <property type="entry name" value="Galactose-bd-like_sf"/>
</dbReference>
<dbReference type="Gene3D" id="2.60.120.1060">
    <property type="entry name" value="NPCBM/NEW2 domain"/>
    <property type="match status" value="1"/>
</dbReference>
<dbReference type="STRING" id="47855.GA0070606_2009"/>
<evidence type="ECO:0000313" key="4">
    <source>
        <dbReference type="EMBL" id="SCL52754.1"/>
    </source>
</evidence>
<dbReference type="Proteomes" id="UP000199001">
    <property type="component" value="Unassembled WGS sequence"/>
</dbReference>
<keyword evidence="2" id="KW-0732">Signal</keyword>
<feature type="signal peptide" evidence="2">
    <location>
        <begin position="1"/>
        <end position="26"/>
    </location>
</feature>
<protein>
    <submittedName>
        <fullName evidence="4">NPCBM/NEW2 domain-containing protein</fullName>
    </submittedName>
</protein>
<keyword evidence="5" id="KW-1185">Reference proteome</keyword>
<feature type="chain" id="PRO_5008747751" evidence="2">
    <location>
        <begin position="27"/>
        <end position="216"/>
    </location>
</feature>
<feature type="domain" description="Glycosyl hydrolase family 98 putative carbohydrate-binding module" evidence="3">
    <location>
        <begin position="127"/>
        <end position="214"/>
    </location>
</feature>
<evidence type="ECO:0000256" key="2">
    <source>
        <dbReference type="SAM" id="SignalP"/>
    </source>
</evidence>
<dbReference type="RefSeq" id="WP_091097055.1">
    <property type="nucleotide sequence ID" value="NZ_FMHZ01000002.1"/>
</dbReference>
<sequence>MQRRRRTSHPAIVGAVIAAVATVAAAAIPVALELTRDKGGGTPVAQVTASTVPARPTGAATGSVPGAATGSGDVPASPPAEAAVRSLTEMPEVSDFEGWEQEPRVVAGVRRDTVLTTSPCWLNDKFTVTFVVSRQFKVLEATVGLADDSPKALPLRFTVLADRKAVFTTTVGLGKTRPVKVDIGDATQVSLQVGTTSLDQCHGDSIGVWIAPRVRR</sequence>